<dbReference type="AlphaFoldDB" id="A0A183F5H2"/>
<evidence type="ECO:0000313" key="1">
    <source>
        <dbReference type="EMBL" id="VDO19797.1"/>
    </source>
</evidence>
<dbReference type="Gene3D" id="1.10.240.10">
    <property type="entry name" value="Tyrosyl-Transfer RNA Synthetase"/>
    <property type="match status" value="1"/>
</dbReference>
<keyword evidence="2" id="KW-1185">Reference proteome</keyword>
<evidence type="ECO:0000313" key="3">
    <source>
        <dbReference type="WBParaSite" id="HPBE_0000141401-mRNA-1"/>
    </source>
</evidence>
<dbReference type="PANTHER" id="PTHR10055">
    <property type="entry name" value="TRYPTOPHANYL-TRNA SYNTHETASE"/>
    <property type="match status" value="1"/>
</dbReference>
<organism evidence="2 3">
    <name type="scientific">Heligmosomoides polygyrus</name>
    <name type="common">Parasitic roundworm</name>
    <dbReference type="NCBI Taxonomy" id="6339"/>
    <lineage>
        <taxon>Eukaryota</taxon>
        <taxon>Metazoa</taxon>
        <taxon>Ecdysozoa</taxon>
        <taxon>Nematoda</taxon>
        <taxon>Chromadorea</taxon>
        <taxon>Rhabditida</taxon>
        <taxon>Rhabditina</taxon>
        <taxon>Rhabditomorpha</taxon>
        <taxon>Strongyloidea</taxon>
        <taxon>Heligmosomidae</taxon>
        <taxon>Heligmosomoides</taxon>
    </lineage>
</organism>
<accession>A0A3P7UBZ1</accession>
<dbReference type="OrthoDB" id="10261385at2759"/>
<protein>
    <submittedName>
        <fullName evidence="3">Topoisom_bac domain-containing protein</fullName>
    </submittedName>
</protein>
<name>A0A183F5H2_HELPZ</name>
<gene>
    <name evidence="1" type="ORF">HPBE_LOCUS1415</name>
</gene>
<dbReference type="EMBL" id="UZAH01001542">
    <property type="protein sequence ID" value="VDO19797.1"/>
    <property type="molecule type" value="Genomic_DNA"/>
</dbReference>
<dbReference type="GO" id="GO:0006436">
    <property type="term" value="P:tryptophanyl-tRNA aminoacylation"/>
    <property type="evidence" value="ECO:0007669"/>
    <property type="project" value="TreeGrafter"/>
</dbReference>
<reference evidence="3" key="2">
    <citation type="submission" date="2019-09" db="UniProtKB">
        <authorList>
            <consortium name="WormBaseParasite"/>
        </authorList>
    </citation>
    <scope>IDENTIFICATION</scope>
</reference>
<dbReference type="GO" id="GO:0005737">
    <property type="term" value="C:cytoplasm"/>
    <property type="evidence" value="ECO:0007669"/>
    <property type="project" value="TreeGrafter"/>
</dbReference>
<dbReference type="PANTHER" id="PTHR10055:SF1">
    <property type="entry name" value="TRYPTOPHAN--TRNA LIGASE, CYTOPLASMIC"/>
    <property type="match status" value="1"/>
</dbReference>
<proteinExistence type="predicted"/>
<dbReference type="Proteomes" id="UP000050761">
    <property type="component" value="Unassembled WGS sequence"/>
</dbReference>
<accession>A0A183F5H2</accession>
<dbReference type="GO" id="GO:0004830">
    <property type="term" value="F:tryptophan-tRNA ligase activity"/>
    <property type="evidence" value="ECO:0007669"/>
    <property type="project" value="TreeGrafter"/>
</dbReference>
<reference evidence="1 2" key="1">
    <citation type="submission" date="2018-11" db="EMBL/GenBank/DDBJ databases">
        <authorList>
            <consortium name="Pathogen Informatics"/>
        </authorList>
    </citation>
    <scope>NUCLEOTIDE SEQUENCE [LARGE SCALE GENOMIC DNA]</scope>
</reference>
<dbReference type="WBParaSite" id="HPBE_0000141401-mRNA-1">
    <property type="protein sequence ID" value="HPBE_0000141401-mRNA-1"/>
    <property type="gene ID" value="HPBE_0000141401"/>
</dbReference>
<evidence type="ECO:0000313" key="2">
    <source>
        <dbReference type="Proteomes" id="UP000050761"/>
    </source>
</evidence>
<sequence length="78" mass="9136">MTRDVAPRLKFPKPALIYSTFLPALQQYTSGEMLTGELKKLAIDEVSRVILEMQERRKLVTDETLSEFTKIRPLKYKY</sequence>